<sequence>MSRMCSSFNRVQKHRMIAQLLKEAETAFKKIIDLQQDMGYKITYSIFSPKAKQTRFIQKSFSKDFPNGKAVEKHSQETCYDEDHSPPKKQKTSTAPAKVPTSTPIPATSTIQLNQDHYDLELVPGLSPQTPPDSMVRLAKSALQSQPQATQNEAIDQLDRPLIPRGTVVVGHENLLHDEEFAGLLDLIMESFNFRFPIHITKSVRDKVKLINVDRIEELPVIRSPRTWKQFASSDLGYIYLQILCTNLSQYFVLGPVTFEKKFNAAILGLFIERYTLLVDAMNNGYKAFSLDKNQEKQWIRKNPFAISNFIRPKEPIPDDKPLTDEEKQQVQLVVDKMREQAPTHYAQSNNLRKALAELGMPGWSNYSRVFRLLAKDGYSFERFGKAKPELSKEAKQKRLAFCKWLLEEVERTPDFLQQLLHTDECSISMREEKFGRNLGWWVKDNEAPPQHLLSFSKKFNAKIMIACCIGHNIKLSLRVFVEEQANGKLKSIKENSLGYQKICLEPWYEDLAAHGHIHIREDGTSELVGRVYVQDGARSHTSASSLEFLDAHFSLDRCITGVACGEIQGQAHREKRMHEWPPHSPDLNPLDFSLWAHLKSKVREELGRNKKLYFDSLEHAREVINLVWSQIDQSKINNMCQKLLDKAKQVVHLEGGTTEGYKANRGSLSVRNPQA</sequence>
<organism evidence="2 3">
    <name type="scientific">Oikopleura dioica</name>
    <name type="common">Tunicate</name>
    <dbReference type="NCBI Taxonomy" id="34765"/>
    <lineage>
        <taxon>Eukaryota</taxon>
        <taxon>Metazoa</taxon>
        <taxon>Chordata</taxon>
        <taxon>Tunicata</taxon>
        <taxon>Appendicularia</taxon>
        <taxon>Copelata</taxon>
        <taxon>Oikopleuridae</taxon>
        <taxon>Oikopleura</taxon>
    </lineage>
</organism>
<protein>
    <submittedName>
        <fullName evidence="2">Oidioi.mRNA.OKI2018_I69.chr2.g4218.t2.cds</fullName>
    </submittedName>
</protein>
<dbReference type="EMBL" id="OU015567">
    <property type="protein sequence ID" value="CAG5109714.1"/>
    <property type="molecule type" value="Genomic_DNA"/>
</dbReference>
<evidence type="ECO:0000313" key="2">
    <source>
        <dbReference type="EMBL" id="CAG5109714.1"/>
    </source>
</evidence>
<accession>A0ABN7SX38</accession>
<dbReference type="PANTHER" id="PTHR47326:SF1">
    <property type="entry name" value="HTH PSQ-TYPE DOMAIN-CONTAINING PROTEIN"/>
    <property type="match status" value="1"/>
</dbReference>
<feature type="compositionally biased region" description="Basic and acidic residues" evidence="1">
    <location>
        <begin position="70"/>
        <end position="86"/>
    </location>
</feature>
<dbReference type="InterPro" id="IPR036397">
    <property type="entry name" value="RNaseH_sf"/>
</dbReference>
<evidence type="ECO:0000256" key="1">
    <source>
        <dbReference type="SAM" id="MobiDB-lite"/>
    </source>
</evidence>
<dbReference type="Proteomes" id="UP001158576">
    <property type="component" value="Chromosome 2"/>
</dbReference>
<dbReference type="Gene3D" id="3.30.420.10">
    <property type="entry name" value="Ribonuclease H-like superfamily/Ribonuclease H"/>
    <property type="match status" value="1"/>
</dbReference>
<feature type="region of interest" description="Disordered" evidence="1">
    <location>
        <begin position="65"/>
        <end position="108"/>
    </location>
</feature>
<dbReference type="PANTHER" id="PTHR47326">
    <property type="entry name" value="TRANSPOSABLE ELEMENT TC3 TRANSPOSASE-LIKE PROTEIN"/>
    <property type="match status" value="1"/>
</dbReference>
<reference evidence="2 3" key="1">
    <citation type="submission" date="2021-04" db="EMBL/GenBank/DDBJ databases">
        <authorList>
            <person name="Bliznina A."/>
        </authorList>
    </citation>
    <scope>NUCLEOTIDE SEQUENCE [LARGE SCALE GENOMIC DNA]</scope>
</reference>
<proteinExistence type="predicted"/>
<keyword evidence="3" id="KW-1185">Reference proteome</keyword>
<gene>
    <name evidence="2" type="ORF">OKIOD_LOCUS12983</name>
</gene>
<name>A0ABN7SX38_OIKDI</name>
<evidence type="ECO:0000313" key="3">
    <source>
        <dbReference type="Proteomes" id="UP001158576"/>
    </source>
</evidence>